<keyword evidence="10" id="KW-1185">Reference proteome</keyword>
<feature type="transmembrane region" description="Helical" evidence="8">
    <location>
        <begin position="122"/>
        <end position="144"/>
    </location>
</feature>
<reference evidence="9" key="1">
    <citation type="submission" date="2023-06" db="EMBL/GenBank/DDBJ databases">
        <title>Genomic analysis of the entomopathogenic nematode Steinernema hermaphroditum.</title>
        <authorList>
            <person name="Schwarz E.M."/>
            <person name="Heppert J.K."/>
            <person name="Baniya A."/>
            <person name="Schwartz H.T."/>
            <person name="Tan C.-H."/>
            <person name="Antoshechkin I."/>
            <person name="Sternberg P.W."/>
            <person name="Goodrich-Blair H."/>
            <person name="Dillman A.R."/>
        </authorList>
    </citation>
    <scope>NUCLEOTIDE SEQUENCE</scope>
    <source>
        <strain evidence="9">PS9179</strain>
        <tissue evidence="9">Whole animal</tissue>
    </source>
</reference>
<evidence type="ECO:0000256" key="4">
    <source>
        <dbReference type="ARBA" id="ARBA00022898"/>
    </source>
</evidence>
<feature type="region of interest" description="Disordered" evidence="7">
    <location>
        <begin position="1"/>
        <end position="21"/>
    </location>
</feature>
<keyword evidence="3" id="KW-0210">Decarboxylase</keyword>
<keyword evidence="5" id="KW-0456">Lyase</keyword>
<dbReference type="InterPro" id="IPR015421">
    <property type="entry name" value="PyrdxlP-dep_Trfase_major"/>
</dbReference>
<dbReference type="InterPro" id="IPR015422">
    <property type="entry name" value="PyrdxlP-dep_Trfase_small"/>
</dbReference>
<keyword evidence="8" id="KW-1133">Transmembrane helix</keyword>
<name>A0AA39LQT1_9BILA</name>
<feature type="transmembrane region" description="Helical" evidence="8">
    <location>
        <begin position="261"/>
        <end position="279"/>
    </location>
</feature>
<dbReference type="PANTHER" id="PTHR11999:SF70">
    <property type="entry name" value="MIP05841P"/>
    <property type="match status" value="1"/>
</dbReference>
<evidence type="ECO:0000256" key="2">
    <source>
        <dbReference type="ARBA" id="ARBA00009533"/>
    </source>
</evidence>
<evidence type="ECO:0000256" key="1">
    <source>
        <dbReference type="ARBA" id="ARBA00001933"/>
    </source>
</evidence>
<feature type="modified residue" description="N6-(pyridoxal phosphate)lysine" evidence="6">
    <location>
        <position position="995"/>
    </location>
</feature>
<dbReference type="GO" id="GO:0005737">
    <property type="term" value="C:cytoplasm"/>
    <property type="evidence" value="ECO:0007669"/>
    <property type="project" value="TreeGrafter"/>
</dbReference>
<dbReference type="GO" id="GO:0019752">
    <property type="term" value="P:carboxylic acid metabolic process"/>
    <property type="evidence" value="ECO:0007669"/>
    <property type="project" value="InterPro"/>
</dbReference>
<dbReference type="SUPFAM" id="SSF53383">
    <property type="entry name" value="PLP-dependent transferases"/>
    <property type="match status" value="1"/>
</dbReference>
<feature type="transmembrane region" description="Helical" evidence="8">
    <location>
        <begin position="589"/>
        <end position="613"/>
    </location>
</feature>
<evidence type="ECO:0000256" key="7">
    <source>
        <dbReference type="SAM" id="MobiDB-lite"/>
    </source>
</evidence>
<evidence type="ECO:0000313" key="10">
    <source>
        <dbReference type="Proteomes" id="UP001175271"/>
    </source>
</evidence>
<dbReference type="GO" id="GO:0030170">
    <property type="term" value="F:pyridoxal phosphate binding"/>
    <property type="evidence" value="ECO:0007669"/>
    <property type="project" value="InterPro"/>
</dbReference>
<evidence type="ECO:0000313" key="9">
    <source>
        <dbReference type="EMBL" id="KAK0406262.1"/>
    </source>
</evidence>
<keyword evidence="8" id="KW-0472">Membrane</keyword>
<proteinExistence type="inferred from homology"/>
<dbReference type="InterPro" id="IPR002129">
    <property type="entry name" value="PyrdxlP-dep_de-COase"/>
</dbReference>
<dbReference type="EMBL" id="JAUCMV010000004">
    <property type="protein sequence ID" value="KAK0406262.1"/>
    <property type="molecule type" value="Genomic_DNA"/>
</dbReference>
<keyword evidence="8" id="KW-0812">Transmembrane</keyword>
<feature type="transmembrane region" description="Helical" evidence="8">
    <location>
        <begin position="347"/>
        <end position="373"/>
    </location>
</feature>
<dbReference type="PRINTS" id="PR00800">
    <property type="entry name" value="YHDCRBOXLASE"/>
</dbReference>
<dbReference type="GO" id="GO:0016831">
    <property type="term" value="F:carboxy-lyase activity"/>
    <property type="evidence" value="ECO:0007669"/>
    <property type="project" value="UniProtKB-KW"/>
</dbReference>
<feature type="transmembrane region" description="Helical" evidence="8">
    <location>
        <begin position="285"/>
        <end position="305"/>
    </location>
</feature>
<feature type="transmembrane region" description="Helical" evidence="8">
    <location>
        <begin position="310"/>
        <end position="327"/>
    </location>
</feature>
<feature type="transmembrane region" description="Helical" evidence="8">
    <location>
        <begin position="83"/>
        <end position="110"/>
    </location>
</feature>
<dbReference type="Gene3D" id="3.90.1150.10">
    <property type="entry name" value="Aspartate Aminotransferase, domain 1"/>
    <property type="match status" value="1"/>
</dbReference>
<dbReference type="Gene3D" id="1.20.1340.10">
    <property type="entry name" value="dopa decarboxylase, N-terminal domain"/>
    <property type="match status" value="1"/>
</dbReference>
<feature type="compositionally biased region" description="Low complexity" evidence="7">
    <location>
        <begin position="1"/>
        <end position="11"/>
    </location>
</feature>
<feature type="transmembrane region" description="Helical" evidence="8">
    <location>
        <begin position="164"/>
        <end position="195"/>
    </location>
</feature>
<sequence>MSTSSPSASKLESSKGGRVPRNYEHILTPHFREPKFFEIGYTGDDTFDDQHPDYEVCCGCCHSKNSGRVLSIVNLLGNGSAALLMFSLLHISIFVVLCISLICNCFYIVGSFLGRSKLMIPHLLFSAILQIVFLVAIGILWAQIYQMYKSGEVPDYKEPKTEEVLTMAGLLLLILFIFLTLYSSLMWWILWILFVHYCYIRDKPRNFDIQKFIRGSPKLTLEFREPGFFEIGYTGDDSFDQYHIDYEVCFGCCHTERSGKVLAVINMIIFLLGLTWQIVEHDISGIVGMSVYFTISILLIIGVFARKPNLILVFVYSCGIGACIQIYDLVSKGIRLSRRLNVTSESMGIRLLMDMLAMIVMALSIGLSLWFMWTMYIHHCYVKDRPKTISWDPEQSCPDMQDLHRSAAFPYRVLSVGIADSARSYLHTPPMFIVYLLLFGVASATFTEPLNVHVVSSSENTTFVEKVIAQEFNSSSLVGQVRFHRNVDVCKLMQEIGLLIVVSLQKVRCLAENSRPQTGIVEVVRTTNGAVLSRWIDDKFSEITVIGDERSVQNAIRLTFTQLTMNSDIQLLRDEVVPEKANKCCSGNLIIIPVLGILLLLVLVVGVALGLLICKNQKNHRVIEQLEQEASEQSVELDRSVRTEGGISPPVCFKERGIVEALGRGMYNGSEISHSHLFDEQIPFSAAEFKKCMDTLVDFAVDYLEKPELYAVSTKEKPGFLWKKQPFEGPEEPVPFANILCDVYDVILPGLTHWQHPRFHAYFMTGCTFPDILAETLTSCFAIGSFSWEACPAATELEITMVNWMGRAIGLPESFLFTGKASYKSPGGGAIQPSSSDAIFLSVLASRNKKIRELVDENLDEGLRREKEAEVLSKLVAYASKEAHSSIEKACKMAMVCMRAIESDSKFAMRGDALNVQIEKDIKKGLIPFHVHATSGTTAIVSFDNLEEIAEVAAKHKLWMHVDGAYGGASWMCEEFRDLRMGVEKAHSINISNHKFLLQSPAIAYFWTRDQMSMRKAFQTGIGEVETTNFSDWGVQVSRRSRVFKTWFVMQMYGLDGIRKYIHRIISLANLFHKHIKTDDRLEVVAEPNLGLVAFKVKDSSPEAANAKTARLCEYINRSRKILITHANPKNTDIVRISVNSERSTPEDIEESWALLKGLIDEFMLQDDLNFSRIENQYRLDGNILGYHTPQTSIRRSISQSFISFDPSSTRSFSLRYKHPEEPLTTLWDPSNLT</sequence>
<dbReference type="Gene3D" id="3.40.640.10">
    <property type="entry name" value="Type I PLP-dependent aspartate aminotransferase-like (Major domain)"/>
    <property type="match status" value="1"/>
</dbReference>
<comment type="caution">
    <text evidence="9">The sequence shown here is derived from an EMBL/GenBank/DDBJ whole genome shotgun (WGS) entry which is preliminary data.</text>
</comment>
<dbReference type="Proteomes" id="UP001175271">
    <property type="component" value="Unassembled WGS sequence"/>
</dbReference>
<protein>
    <submittedName>
        <fullName evidence="9">Uncharacterized protein</fullName>
    </submittedName>
</protein>
<dbReference type="InterPro" id="IPR010977">
    <property type="entry name" value="Aromatic_deC"/>
</dbReference>
<gene>
    <name evidence="9" type="ORF">QR680_018465</name>
</gene>
<dbReference type="InterPro" id="IPR015424">
    <property type="entry name" value="PyrdxlP-dep_Trfase"/>
</dbReference>
<dbReference type="AlphaFoldDB" id="A0AA39LQT1"/>
<comment type="similarity">
    <text evidence="2">Belongs to the group II decarboxylase family.</text>
</comment>
<dbReference type="Pfam" id="PF00282">
    <property type="entry name" value="Pyridoxal_deC"/>
    <property type="match status" value="1"/>
</dbReference>
<dbReference type="GO" id="GO:0006520">
    <property type="term" value="P:amino acid metabolic process"/>
    <property type="evidence" value="ECO:0007669"/>
    <property type="project" value="InterPro"/>
</dbReference>
<evidence type="ECO:0000256" key="3">
    <source>
        <dbReference type="ARBA" id="ARBA00022793"/>
    </source>
</evidence>
<keyword evidence="4 6" id="KW-0663">Pyridoxal phosphate</keyword>
<accession>A0AA39LQT1</accession>
<evidence type="ECO:0000256" key="5">
    <source>
        <dbReference type="ARBA" id="ARBA00023239"/>
    </source>
</evidence>
<evidence type="ECO:0000256" key="8">
    <source>
        <dbReference type="SAM" id="Phobius"/>
    </source>
</evidence>
<dbReference type="PANTHER" id="PTHR11999">
    <property type="entry name" value="GROUP II PYRIDOXAL-5-PHOSPHATE DECARBOXYLASE"/>
    <property type="match status" value="1"/>
</dbReference>
<comment type="cofactor">
    <cofactor evidence="1 6">
        <name>pyridoxal 5'-phosphate</name>
        <dbReference type="ChEBI" id="CHEBI:597326"/>
    </cofactor>
</comment>
<organism evidence="9 10">
    <name type="scientific">Steinernema hermaphroditum</name>
    <dbReference type="NCBI Taxonomy" id="289476"/>
    <lineage>
        <taxon>Eukaryota</taxon>
        <taxon>Metazoa</taxon>
        <taxon>Ecdysozoa</taxon>
        <taxon>Nematoda</taxon>
        <taxon>Chromadorea</taxon>
        <taxon>Rhabditida</taxon>
        <taxon>Tylenchina</taxon>
        <taxon>Panagrolaimomorpha</taxon>
        <taxon>Strongyloidoidea</taxon>
        <taxon>Steinernematidae</taxon>
        <taxon>Steinernema</taxon>
    </lineage>
</organism>
<evidence type="ECO:0000256" key="6">
    <source>
        <dbReference type="PIRSR" id="PIRSR602129-50"/>
    </source>
</evidence>